<evidence type="ECO:0000256" key="2">
    <source>
        <dbReference type="ARBA" id="ARBA00022741"/>
    </source>
</evidence>
<dbReference type="GO" id="GO:0004016">
    <property type="term" value="F:adenylate cyclase activity"/>
    <property type="evidence" value="ECO:0007669"/>
    <property type="project" value="TreeGrafter"/>
</dbReference>
<dbReference type="GO" id="GO:0006355">
    <property type="term" value="P:regulation of DNA-templated transcription"/>
    <property type="evidence" value="ECO:0007669"/>
    <property type="project" value="InterPro"/>
</dbReference>
<gene>
    <name evidence="7" type="ORF">B0I29_10923</name>
</gene>
<dbReference type="SUPFAM" id="SSF52540">
    <property type="entry name" value="P-loop containing nucleoside triphosphate hydrolases"/>
    <property type="match status" value="1"/>
</dbReference>
<proteinExistence type="inferred from homology"/>
<name>A0A327Z8Z3_9ACTN</name>
<evidence type="ECO:0000256" key="1">
    <source>
        <dbReference type="ARBA" id="ARBA00005820"/>
    </source>
</evidence>
<keyword evidence="4 5" id="KW-0238">DNA-binding</keyword>
<dbReference type="PROSITE" id="PS51755">
    <property type="entry name" value="OMPR_PHOB"/>
    <property type="match status" value="1"/>
</dbReference>
<accession>A0A327Z8Z3</accession>
<evidence type="ECO:0000313" key="8">
    <source>
        <dbReference type="Proteomes" id="UP000249341"/>
    </source>
</evidence>
<dbReference type="Gene3D" id="1.25.40.10">
    <property type="entry name" value="Tetratricopeptide repeat domain"/>
    <property type="match status" value="1"/>
</dbReference>
<dbReference type="InterPro" id="IPR016032">
    <property type="entry name" value="Sig_transdc_resp-reg_C-effctor"/>
</dbReference>
<dbReference type="SUPFAM" id="SSF46894">
    <property type="entry name" value="C-terminal effector domain of the bipartite response regulators"/>
    <property type="match status" value="1"/>
</dbReference>
<dbReference type="EMBL" id="QLMJ01000009">
    <property type="protein sequence ID" value="RAK35550.1"/>
    <property type="molecule type" value="Genomic_DNA"/>
</dbReference>
<dbReference type="Pfam" id="PF00486">
    <property type="entry name" value="Trans_reg_C"/>
    <property type="match status" value="1"/>
</dbReference>
<evidence type="ECO:0000256" key="5">
    <source>
        <dbReference type="PROSITE-ProRule" id="PRU01091"/>
    </source>
</evidence>
<dbReference type="InterPro" id="IPR005158">
    <property type="entry name" value="BTAD"/>
</dbReference>
<dbReference type="InterPro" id="IPR027417">
    <property type="entry name" value="P-loop_NTPase"/>
</dbReference>
<dbReference type="SMART" id="SM01043">
    <property type="entry name" value="BTAD"/>
    <property type="match status" value="1"/>
</dbReference>
<evidence type="ECO:0000313" key="7">
    <source>
        <dbReference type="EMBL" id="RAK35550.1"/>
    </source>
</evidence>
<dbReference type="Pfam" id="PF03704">
    <property type="entry name" value="BTAD"/>
    <property type="match status" value="1"/>
</dbReference>
<comment type="caution">
    <text evidence="7">The sequence shown here is derived from an EMBL/GenBank/DDBJ whole genome shotgun (WGS) entry which is preliminary data.</text>
</comment>
<dbReference type="PANTHER" id="PTHR16305:SF35">
    <property type="entry name" value="TRANSCRIPTIONAL ACTIVATOR DOMAIN"/>
    <property type="match status" value="1"/>
</dbReference>
<sequence length="1011" mass="107520">MSPPRIEILGPLRVRRDGTEVDTGPRQQALLLVLLAARAGRPVGTDELIDLIWEDDVPASALNLVQKYVGALRRLLEPDLPPRATGSFLHRRGNSYVFVAGPGVLDLADFRDLVATAPASLDSCVEALELWRGPVGAEWGPAPAAASVFAALDGELLGACATAARLAIALDQPDRVLRPLRLAASMAPLHEPVQAALVSVLNAVGRTQEADFVLERVNARLVDELGIEPGPALLAAREIAVPALGLVGRTEELAVLRQAMDSALAGGTGLVLVEGEPGAGKTRLVEEAAGEAGRRGAHVVWGQCLEDGGAPSMWPWMRAVGMILDALPAESRGEWLTSELGSLVEMGSLTEPAAPDPGSQFRLFERVVALIGRLATARPVVLVIDDLQWADLASLALFAHLAARLPSGTVTVGVLRDRAPAQNLARLLAAISRMSGNRRIQLGPLEPAEVAELVRREIGHDPGEGVARNIHARTAGNPFFVQELARLLAAGGTIAAVPSTVRDVVRDRVSHLDDDARDLLQVAALIGRDVDLRLLAQVAGIDVPACLDRLEPIEQLGLLVDVRDNPYARRFAHDLVREAVDTTTSPHRKVQLHLRLADALEAGDTKVESVAERVAHHLWAAGPLAEPARTADALICAGRRAAAKSALDAAGQHLRSAAQLARTAGLAELELSALSQLTVVVGMGSGYAGSTTELLERAEHVARELGRDQEAVNFLISRLAADCQGLRLDRADRLAGQFLKQSEASADPMLRAYGLHSWAIYQWAIGEIGEAVEYQSRSDRTLLEDIDGDSAYPLRRDLHLIAAGMHAEISALHGDLNAARPVLDTLEAAGDDPYAITLWAAFASTIAALAGDPAWALRTAGRGIAEDPGFSFAFFGAHLRMNRCWALAVTGQDPAGAAAEAEAVLTAKLLDPPLTGLATWYGLIAEMWLAADRVDAAATALDRADQVVEAYGERYAEGFLLLLRARLLRAGGAPAGVVRAAAERARALSAGRGAHLFTRRAEELLRELPER</sequence>
<dbReference type="GO" id="GO:0000160">
    <property type="term" value="P:phosphorelay signal transduction system"/>
    <property type="evidence" value="ECO:0007669"/>
    <property type="project" value="InterPro"/>
</dbReference>
<reference evidence="7 8" key="1">
    <citation type="submission" date="2018-06" db="EMBL/GenBank/DDBJ databases">
        <title>Genomic Encyclopedia of Type Strains, Phase III (KMG-III): the genomes of soil and plant-associated and newly described type strains.</title>
        <authorList>
            <person name="Whitman W."/>
        </authorList>
    </citation>
    <scope>NUCLEOTIDE SEQUENCE [LARGE SCALE GENOMIC DNA]</scope>
    <source>
        <strain evidence="7 8">CGMCC 4.7090</strain>
    </source>
</reference>
<evidence type="ECO:0000259" key="6">
    <source>
        <dbReference type="PROSITE" id="PS51755"/>
    </source>
</evidence>
<keyword evidence="2" id="KW-0547">Nucleotide-binding</keyword>
<feature type="domain" description="OmpR/PhoB-type" evidence="6">
    <location>
        <begin position="1"/>
        <end position="100"/>
    </location>
</feature>
<dbReference type="InterPro" id="IPR001867">
    <property type="entry name" value="OmpR/PhoB-type_DNA-bd"/>
</dbReference>
<evidence type="ECO:0000256" key="3">
    <source>
        <dbReference type="ARBA" id="ARBA00022840"/>
    </source>
</evidence>
<dbReference type="SMART" id="SM00862">
    <property type="entry name" value="Trans_reg_C"/>
    <property type="match status" value="1"/>
</dbReference>
<organism evidence="7 8">
    <name type="scientific">Actinoplanes lutulentus</name>
    <dbReference type="NCBI Taxonomy" id="1287878"/>
    <lineage>
        <taxon>Bacteria</taxon>
        <taxon>Bacillati</taxon>
        <taxon>Actinomycetota</taxon>
        <taxon>Actinomycetes</taxon>
        <taxon>Micromonosporales</taxon>
        <taxon>Micromonosporaceae</taxon>
        <taxon>Actinoplanes</taxon>
    </lineage>
</organism>
<dbReference type="GO" id="GO:0005737">
    <property type="term" value="C:cytoplasm"/>
    <property type="evidence" value="ECO:0007669"/>
    <property type="project" value="TreeGrafter"/>
</dbReference>
<dbReference type="InterPro" id="IPR041664">
    <property type="entry name" value="AAA_16"/>
</dbReference>
<dbReference type="Gene3D" id="1.10.10.10">
    <property type="entry name" value="Winged helix-like DNA-binding domain superfamily/Winged helix DNA-binding domain"/>
    <property type="match status" value="1"/>
</dbReference>
<dbReference type="Pfam" id="PF13191">
    <property type="entry name" value="AAA_16"/>
    <property type="match status" value="1"/>
</dbReference>
<evidence type="ECO:0000256" key="4">
    <source>
        <dbReference type="ARBA" id="ARBA00023125"/>
    </source>
</evidence>
<comment type="similarity">
    <text evidence="1">Belongs to the AfsR/DnrI/RedD regulatory family.</text>
</comment>
<dbReference type="AlphaFoldDB" id="A0A327Z8Z3"/>
<dbReference type="GO" id="GO:0005524">
    <property type="term" value="F:ATP binding"/>
    <property type="evidence" value="ECO:0007669"/>
    <property type="project" value="UniProtKB-KW"/>
</dbReference>
<keyword evidence="3" id="KW-0067">ATP-binding</keyword>
<keyword evidence="8" id="KW-1185">Reference proteome</keyword>
<dbReference type="RefSeq" id="WP_220091375.1">
    <property type="nucleotide sequence ID" value="NZ_JACHWI010000006.1"/>
</dbReference>
<dbReference type="PANTHER" id="PTHR16305">
    <property type="entry name" value="TESTICULAR SOLUBLE ADENYLYL CYCLASE"/>
    <property type="match status" value="1"/>
</dbReference>
<dbReference type="InterPro" id="IPR036388">
    <property type="entry name" value="WH-like_DNA-bd_sf"/>
</dbReference>
<protein>
    <submittedName>
        <fullName evidence="7">Transcriptional regulator</fullName>
    </submittedName>
</protein>
<dbReference type="SUPFAM" id="SSF48452">
    <property type="entry name" value="TPR-like"/>
    <property type="match status" value="1"/>
</dbReference>
<dbReference type="GO" id="GO:0003677">
    <property type="term" value="F:DNA binding"/>
    <property type="evidence" value="ECO:0007669"/>
    <property type="project" value="UniProtKB-UniRule"/>
</dbReference>
<feature type="DNA-binding region" description="OmpR/PhoB-type" evidence="5">
    <location>
        <begin position="1"/>
        <end position="100"/>
    </location>
</feature>
<dbReference type="Proteomes" id="UP000249341">
    <property type="component" value="Unassembled WGS sequence"/>
</dbReference>
<dbReference type="InterPro" id="IPR011990">
    <property type="entry name" value="TPR-like_helical_dom_sf"/>
</dbReference>